<dbReference type="EMBL" id="LNYY01000019">
    <property type="protein sequence ID" value="KTD68283.1"/>
    <property type="molecule type" value="Genomic_DNA"/>
</dbReference>
<accession>A0A0W0ZGM9</accession>
<organism evidence="2 3">
    <name type="scientific">Legionella steelei</name>
    <dbReference type="NCBI Taxonomy" id="947033"/>
    <lineage>
        <taxon>Bacteria</taxon>
        <taxon>Pseudomonadati</taxon>
        <taxon>Pseudomonadota</taxon>
        <taxon>Gammaproteobacteria</taxon>
        <taxon>Legionellales</taxon>
        <taxon>Legionellaceae</taxon>
        <taxon>Legionella</taxon>
    </lineage>
</organism>
<dbReference type="SMART" id="SM00450">
    <property type="entry name" value="RHOD"/>
    <property type="match status" value="1"/>
</dbReference>
<dbReference type="AlphaFoldDB" id="A0A0W0ZGM9"/>
<dbReference type="PROSITE" id="PS50206">
    <property type="entry name" value="RHODANESE_3"/>
    <property type="match status" value="1"/>
</dbReference>
<dbReference type="PATRIC" id="fig|947033.5.peg.1533"/>
<dbReference type="PANTHER" id="PTHR44086:SF13">
    <property type="entry name" value="THIOSULFATE SULFURTRANSFERASE PSPE"/>
    <property type="match status" value="1"/>
</dbReference>
<comment type="caution">
    <text evidence="2">The sequence shown here is derived from an EMBL/GenBank/DDBJ whole genome shotgun (WGS) entry which is preliminary data.</text>
</comment>
<dbReference type="OrthoDB" id="9784009at2"/>
<dbReference type="CDD" id="cd00158">
    <property type="entry name" value="RHOD"/>
    <property type="match status" value="1"/>
</dbReference>
<feature type="domain" description="Rhodanese" evidence="1">
    <location>
        <begin position="34"/>
        <end position="124"/>
    </location>
</feature>
<dbReference type="PANTHER" id="PTHR44086">
    <property type="entry name" value="THIOSULFATE SULFURTRANSFERASE RDL2, MITOCHONDRIAL-RELATED"/>
    <property type="match status" value="1"/>
</dbReference>
<dbReference type="Gene3D" id="3.40.250.10">
    <property type="entry name" value="Rhodanese-like domain"/>
    <property type="match status" value="1"/>
</dbReference>
<reference evidence="2 3" key="1">
    <citation type="submission" date="2015-11" db="EMBL/GenBank/DDBJ databases">
        <title>Genomic analysis of 38 Legionella species identifies large and diverse effector repertoires.</title>
        <authorList>
            <person name="Burstein D."/>
            <person name="Amaro F."/>
            <person name="Zusman T."/>
            <person name="Lifshitz Z."/>
            <person name="Cohen O."/>
            <person name="Gilbert J.A."/>
            <person name="Pupko T."/>
            <person name="Shuman H.A."/>
            <person name="Segal G."/>
        </authorList>
    </citation>
    <scope>NUCLEOTIDE SEQUENCE [LARGE SCALE GENOMIC DNA]</scope>
    <source>
        <strain evidence="2 3">IMVS3376</strain>
    </source>
</reference>
<evidence type="ECO:0000259" key="1">
    <source>
        <dbReference type="PROSITE" id="PS50206"/>
    </source>
</evidence>
<sequence length="124" mass="14055">MKKQHAPGFLSLVTESKKRIKEISPKILKEKIESKEHMSLIDVRELNERETGYIATAIHLSKGVIERDIEKTIPNLDEQVIVYCSGGFRSALVADNLQKMGYTDVYSLETGLQGWLDDGYSLQK</sequence>
<dbReference type="Pfam" id="PF00581">
    <property type="entry name" value="Rhodanese"/>
    <property type="match status" value="1"/>
</dbReference>
<evidence type="ECO:0000313" key="3">
    <source>
        <dbReference type="Proteomes" id="UP000054926"/>
    </source>
</evidence>
<gene>
    <name evidence="2" type="ORF">Lste_1441</name>
</gene>
<protein>
    <submittedName>
        <fullName evidence="2">Rhodanese domain protein</fullName>
    </submittedName>
</protein>
<name>A0A0W0ZGM9_9GAMM</name>
<dbReference type="Proteomes" id="UP000054926">
    <property type="component" value="Unassembled WGS sequence"/>
</dbReference>
<dbReference type="RefSeq" id="WP_058510394.1">
    <property type="nucleotide sequence ID" value="NZ_DAIOMV010000001.1"/>
</dbReference>
<evidence type="ECO:0000313" key="2">
    <source>
        <dbReference type="EMBL" id="KTD68283.1"/>
    </source>
</evidence>
<dbReference type="InterPro" id="IPR001763">
    <property type="entry name" value="Rhodanese-like_dom"/>
</dbReference>
<dbReference type="STRING" id="947033.Lste_1441"/>
<dbReference type="SUPFAM" id="SSF52821">
    <property type="entry name" value="Rhodanese/Cell cycle control phosphatase"/>
    <property type="match status" value="1"/>
</dbReference>
<dbReference type="InterPro" id="IPR036873">
    <property type="entry name" value="Rhodanese-like_dom_sf"/>
</dbReference>
<dbReference type="GO" id="GO:0004792">
    <property type="term" value="F:thiosulfate-cyanide sulfurtransferase activity"/>
    <property type="evidence" value="ECO:0007669"/>
    <property type="project" value="TreeGrafter"/>
</dbReference>
<proteinExistence type="predicted"/>
<keyword evidence="3" id="KW-1185">Reference proteome</keyword>